<dbReference type="Pfam" id="PF07997">
    <property type="entry name" value="DUF1694"/>
    <property type="match status" value="1"/>
</dbReference>
<evidence type="ECO:0000313" key="2">
    <source>
        <dbReference type="Proteomes" id="UP000605259"/>
    </source>
</evidence>
<organism evidence="1 2">
    <name type="scientific">Priestia taiwanensis</name>
    <dbReference type="NCBI Taxonomy" id="1347902"/>
    <lineage>
        <taxon>Bacteria</taxon>
        <taxon>Bacillati</taxon>
        <taxon>Bacillota</taxon>
        <taxon>Bacilli</taxon>
        <taxon>Bacillales</taxon>
        <taxon>Bacillaceae</taxon>
        <taxon>Priestia</taxon>
    </lineage>
</organism>
<dbReference type="EMBL" id="BMFK01000001">
    <property type="protein sequence ID" value="GGE59707.1"/>
    <property type="molecule type" value="Genomic_DNA"/>
</dbReference>
<sequence>MKKNTVDDYLNNGIYGTPEIKGAERKVFLGTIRERIEIALTNGQVMKSTTYKEIESAMKQAKNTKLLLNGNIAYSYLSKYIKLANQHNIPFSLVQDSDSKNPMGLVLTHDVAINKENIFVEDDTFKQAKQS</sequence>
<reference evidence="1" key="2">
    <citation type="submission" date="2020-09" db="EMBL/GenBank/DDBJ databases">
        <authorList>
            <person name="Sun Q."/>
            <person name="Zhou Y."/>
        </authorList>
    </citation>
    <scope>NUCLEOTIDE SEQUENCE</scope>
    <source>
        <strain evidence="1">CGMCC 1.12698</strain>
    </source>
</reference>
<dbReference type="InterPro" id="IPR012543">
    <property type="entry name" value="DUF1694"/>
</dbReference>
<dbReference type="InterPro" id="IPR029064">
    <property type="entry name" value="Ribosomal_eL30-like_sf"/>
</dbReference>
<accession>A0A917ALD4</accession>
<dbReference type="RefSeq" id="WP_188387092.1">
    <property type="nucleotide sequence ID" value="NZ_BMFK01000001.1"/>
</dbReference>
<proteinExistence type="predicted"/>
<dbReference type="SUPFAM" id="SSF160515">
    <property type="entry name" value="YueI-like"/>
    <property type="match status" value="1"/>
</dbReference>
<dbReference type="PIRSF" id="PIRSF034303">
    <property type="entry name" value="DUF1694"/>
    <property type="match status" value="1"/>
</dbReference>
<dbReference type="AlphaFoldDB" id="A0A917ALD4"/>
<protein>
    <recommendedName>
        <fullName evidence="3">DUF1694 domain-containing protein</fullName>
    </recommendedName>
</protein>
<dbReference type="Proteomes" id="UP000605259">
    <property type="component" value="Unassembled WGS sequence"/>
</dbReference>
<gene>
    <name evidence="1" type="ORF">GCM10007140_07530</name>
</gene>
<reference evidence="1" key="1">
    <citation type="journal article" date="2014" name="Int. J. Syst. Evol. Microbiol.">
        <title>Complete genome sequence of Corynebacterium casei LMG S-19264T (=DSM 44701T), isolated from a smear-ripened cheese.</title>
        <authorList>
            <consortium name="US DOE Joint Genome Institute (JGI-PGF)"/>
            <person name="Walter F."/>
            <person name="Albersmeier A."/>
            <person name="Kalinowski J."/>
            <person name="Ruckert C."/>
        </authorList>
    </citation>
    <scope>NUCLEOTIDE SEQUENCE</scope>
    <source>
        <strain evidence="1">CGMCC 1.12698</strain>
    </source>
</reference>
<dbReference type="Gene3D" id="3.30.1330.30">
    <property type="match status" value="1"/>
</dbReference>
<name>A0A917ALD4_9BACI</name>
<comment type="caution">
    <text evidence="1">The sequence shown here is derived from an EMBL/GenBank/DDBJ whole genome shotgun (WGS) entry which is preliminary data.</text>
</comment>
<keyword evidence="2" id="KW-1185">Reference proteome</keyword>
<evidence type="ECO:0000313" key="1">
    <source>
        <dbReference type="EMBL" id="GGE59707.1"/>
    </source>
</evidence>
<evidence type="ECO:0008006" key="3">
    <source>
        <dbReference type="Google" id="ProtNLM"/>
    </source>
</evidence>